<evidence type="ECO:0000256" key="1">
    <source>
        <dbReference type="SAM" id="MobiDB-lite"/>
    </source>
</evidence>
<keyword evidence="3" id="KW-1185">Reference proteome</keyword>
<protein>
    <submittedName>
        <fullName evidence="2">BnaA02g06530D protein</fullName>
    </submittedName>
</protein>
<feature type="compositionally biased region" description="Polar residues" evidence="1">
    <location>
        <begin position="11"/>
        <end position="27"/>
    </location>
</feature>
<feature type="region of interest" description="Disordered" evidence="1">
    <location>
        <begin position="9"/>
        <end position="35"/>
    </location>
</feature>
<sequence length="80" mass="8914">MKRYLCCFKGESSSQGAARNPQSSGGNAQRPFGDNEFLNNAWRNNLELPDDRLPPAIKNLVNLKGVCLCHESNLCIIKFC</sequence>
<proteinExistence type="predicted"/>
<evidence type="ECO:0000313" key="3">
    <source>
        <dbReference type="Proteomes" id="UP000028999"/>
    </source>
</evidence>
<dbReference type="PaxDb" id="3708-A0A078F7Z3"/>
<dbReference type="Proteomes" id="UP000028999">
    <property type="component" value="Unassembled WGS sequence"/>
</dbReference>
<dbReference type="Gramene" id="CDY09227">
    <property type="protein sequence ID" value="CDY09227"/>
    <property type="gene ID" value="GSBRNA2T00001480001"/>
</dbReference>
<dbReference type="EMBL" id="LK031993">
    <property type="protein sequence ID" value="CDY09227.1"/>
    <property type="molecule type" value="Genomic_DNA"/>
</dbReference>
<reference evidence="2 3" key="1">
    <citation type="journal article" date="2014" name="Science">
        <title>Plant genetics. Early allopolyploid evolution in the post-Neolithic Brassica napus oilseed genome.</title>
        <authorList>
            <person name="Chalhoub B."/>
            <person name="Denoeud F."/>
            <person name="Liu S."/>
            <person name="Parkin I.A."/>
            <person name="Tang H."/>
            <person name="Wang X."/>
            <person name="Chiquet J."/>
            <person name="Belcram H."/>
            <person name="Tong C."/>
            <person name="Samans B."/>
            <person name="Correa M."/>
            <person name="Da Silva C."/>
            <person name="Just J."/>
            <person name="Falentin C."/>
            <person name="Koh C.S."/>
            <person name="Le Clainche I."/>
            <person name="Bernard M."/>
            <person name="Bento P."/>
            <person name="Noel B."/>
            <person name="Labadie K."/>
            <person name="Alberti A."/>
            <person name="Charles M."/>
            <person name="Arnaud D."/>
            <person name="Guo H."/>
            <person name="Daviaud C."/>
            <person name="Alamery S."/>
            <person name="Jabbari K."/>
            <person name="Zhao M."/>
            <person name="Edger P.P."/>
            <person name="Chelaifa H."/>
            <person name="Tack D."/>
            <person name="Lassalle G."/>
            <person name="Mestiri I."/>
            <person name="Schnel N."/>
            <person name="Le Paslier M.C."/>
            <person name="Fan G."/>
            <person name="Renault V."/>
            <person name="Bayer P.E."/>
            <person name="Golicz A.A."/>
            <person name="Manoli S."/>
            <person name="Lee T.H."/>
            <person name="Thi V.H."/>
            <person name="Chalabi S."/>
            <person name="Hu Q."/>
            <person name="Fan C."/>
            <person name="Tollenaere R."/>
            <person name="Lu Y."/>
            <person name="Battail C."/>
            <person name="Shen J."/>
            <person name="Sidebottom C.H."/>
            <person name="Wang X."/>
            <person name="Canaguier A."/>
            <person name="Chauveau A."/>
            <person name="Berard A."/>
            <person name="Deniot G."/>
            <person name="Guan M."/>
            <person name="Liu Z."/>
            <person name="Sun F."/>
            <person name="Lim Y.P."/>
            <person name="Lyons E."/>
            <person name="Town C.D."/>
            <person name="Bancroft I."/>
            <person name="Wang X."/>
            <person name="Meng J."/>
            <person name="Ma J."/>
            <person name="Pires J.C."/>
            <person name="King G.J."/>
            <person name="Brunel D."/>
            <person name="Delourme R."/>
            <person name="Renard M."/>
            <person name="Aury J.M."/>
            <person name="Adams K.L."/>
            <person name="Batley J."/>
            <person name="Snowdon R.J."/>
            <person name="Tost J."/>
            <person name="Edwards D."/>
            <person name="Zhou Y."/>
            <person name="Hua W."/>
            <person name="Sharpe A.G."/>
            <person name="Paterson A.H."/>
            <person name="Guan C."/>
            <person name="Wincker P."/>
        </authorList>
    </citation>
    <scope>NUCLEOTIDE SEQUENCE [LARGE SCALE GENOMIC DNA]</scope>
    <source>
        <strain evidence="3">cv. Darmor-bzh</strain>
    </source>
</reference>
<gene>
    <name evidence="2" type="primary">BnaA02g06530D</name>
    <name evidence="2" type="ORF">GSBRNA2T00001480001</name>
</gene>
<organism evidence="2 3">
    <name type="scientific">Brassica napus</name>
    <name type="common">Rape</name>
    <dbReference type="NCBI Taxonomy" id="3708"/>
    <lineage>
        <taxon>Eukaryota</taxon>
        <taxon>Viridiplantae</taxon>
        <taxon>Streptophyta</taxon>
        <taxon>Embryophyta</taxon>
        <taxon>Tracheophyta</taxon>
        <taxon>Spermatophyta</taxon>
        <taxon>Magnoliopsida</taxon>
        <taxon>eudicotyledons</taxon>
        <taxon>Gunneridae</taxon>
        <taxon>Pentapetalae</taxon>
        <taxon>rosids</taxon>
        <taxon>malvids</taxon>
        <taxon>Brassicales</taxon>
        <taxon>Brassicaceae</taxon>
        <taxon>Brassiceae</taxon>
        <taxon>Brassica</taxon>
    </lineage>
</organism>
<dbReference type="AlphaFoldDB" id="A0A078F7Z3"/>
<name>A0A078F7Z3_BRANA</name>
<accession>A0A078F7Z3</accession>
<evidence type="ECO:0000313" key="2">
    <source>
        <dbReference type="EMBL" id="CDY09227.1"/>
    </source>
</evidence>